<evidence type="ECO:0000256" key="3">
    <source>
        <dbReference type="SAM" id="MobiDB-lite"/>
    </source>
</evidence>
<dbReference type="PANTHER" id="PTHR13620:SF104">
    <property type="entry name" value="EXONUCLEASE 3'-5' DOMAIN-CONTAINING PROTEIN 2"/>
    <property type="match status" value="1"/>
</dbReference>
<organism evidence="5 6">
    <name type="scientific">Batrachochytrium salamandrivorans</name>
    <dbReference type="NCBI Taxonomy" id="1357716"/>
    <lineage>
        <taxon>Eukaryota</taxon>
        <taxon>Fungi</taxon>
        <taxon>Fungi incertae sedis</taxon>
        <taxon>Chytridiomycota</taxon>
        <taxon>Chytridiomycota incertae sedis</taxon>
        <taxon>Chytridiomycetes</taxon>
        <taxon>Rhizophydiales</taxon>
        <taxon>Rhizophydiales incertae sedis</taxon>
        <taxon>Batrachochytrium</taxon>
    </lineage>
</organism>
<dbReference type="InterPro" id="IPR036397">
    <property type="entry name" value="RNaseH_sf"/>
</dbReference>
<dbReference type="InterPro" id="IPR012337">
    <property type="entry name" value="RNaseH-like_sf"/>
</dbReference>
<dbReference type="InterPro" id="IPR002562">
    <property type="entry name" value="3'-5'_exonuclease_dom"/>
</dbReference>
<dbReference type="SUPFAM" id="SSF53098">
    <property type="entry name" value="Ribonuclease H-like"/>
    <property type="match status" value="1"/>
</dbReference>
<comment type="caution">
    <text evidence="5">The sequence shown here is derived from an EMBL/GenBank/DDBJ whole genome shotgun (WGS) entry which is preliminary data.</text>
</comment>
<feature type="domain" description="3'-5' exonuclease" evidence="4">
    <location>
        <begin position="877"/>
        <end position="1035"/>
    </location>
</feature>
<accession>A0ABQ8F109</accession>
<gene>
    <name evidence="5" type="ORF">BASA50_010625</name>
</gene>
<protein>
    <recommendedName>
        <fullName evidence="4">3'-5' exonuclease domain-containing protein</fullName>
    </recommendedName>
</protein>
<keyword evidence="2" id="KW-0378">Hydrolase</keyword>
<feature type="compositionally biased region" description="Polar residues" evidence="3">
    <location>
        <begin position="437"/>
        <end position="449"/>
    </location>
</feature>
<feature type="compositionally biased region" description="Polar residues" evidence="3">
    <location>
        <begin position="499"/>
        <end position="508"/>
    </location>
</feature>
<feature type="compositionally biased region" description="Basic and acidic residues" evidence="3">
    <location>
        <begin position="484"/>
        <end position="496"/>
    </location>
</feature>
<keyword evidence="1" id="KW-0540">Nuclease</keyword>
<feature type="region of interest" description="Disordered" evidence="3">
    <location>
        <begin position="203"/>
        <end position="229"/>
    </location>
</feature>
<dbReference type="PANTHER" id="PTHR13620">
    <property type="entry name" value="3-5 EXONUCLEASE"/>
    <property type="match status" value="1"/>
</dbReference>
<evidence type="ECO:0000313" key="5">
    <source>
        <dbReference type="EMBL" id="KAH6588663.1"/>
    </source>
</evidence>
<sequence>MNASRNAHTFGSRYNPYVSIRSSEHSRSIGEVYVYSVASLADASTQAHIVHKIDTAKQAIQVANLTIAHEAGVPFNQSYKHKKMKLGRMNSPIMCSNSLQTTIGKTPANYKHLTNSAHSATIRNAASVMHPAHHENCNPAVCHSKMESPLLSLEASANTYSHAEDLSPVYASATKECLSTTIVDPATEKRSFCQRTKPNLRNSLASSWSSSHIPLKSNSQTTGRQHATKSGWQSTLNLYSERTSSFLIGNAHSKNPVANLTAHRKFSSMTMIKSDKEMVFDSVAQSIKSVISGSALVTHPASYPQQLSPESSASLLELSTSKFGIASFKTKRLSRSPLESIGALISIECRRRDFSTLREAVVVKDKAKSPVRVDIKSKLPKGGILQKKASSKYIAASSSHTDCTAANSPHRAKVYPTTSSTPGVVVAVDLGKSASIKSTPVSTQNTTTEKCPAINKKTIKPITQSKSNKKAKVHNSELVSKSSTKQDSKITKEKEVSLPTPTLKNTRPSSKKSDTGPTKACATSPEGTLHKAAISQNPSPVLKPPSLPSRAIQLKKINLKATPQQSVDTIILSSSINSVKSKSRLKLDPELRLKGASSRDIPVNASSQLNATMCRKPTPVKNAKVDKTHQPSTGIKKVNSTSASLGKVIREKKLVSEASAVPVKTLSQISAPKVRKKKGVGIPNASLDKLSMKKLYSKSLWKYHNRIAKKAKRSTLNLRMSQSLKQENDIVTESMGVFARLRKEGGIYLKSAFRRFVVFPLEAMKRFFSRIWTYSAFNIYLTRSISDMLPLVGKSSTTNKSIDLKVISLLERSPPIIQHSLAELLQNGALVQAKLALSRSSLSSIKFQDFEVYMIDNISDSNRFFHVIQPYLSSISTVGLDVESVTRMDNNPNPSLIQVAFSGDLVVIFQVYRMFLTDTSSSHLVVGANRLPKTLSDFLTSNSIQKTGVGIVQDAVKIGQSFGITVGGIVCLKKRAEALGIAASLQSLSSMYCGIYLQKGNGPYRWDAPKLLLCRGAIRYASYDAISSLLVYHAMYVPSSNFGMATIDEKPVILPHKFTEDRLLKLVYERLGKDTLFYDVLLQFIYFTLSALLASDERLLLSRTLLNSWLQSGNLTMLKNRRIGIPQYTKHQVEHKISVRAIRQISSQTIHPSANKTKVRTVDTTKISSPKSPNPTTTHSPISIVQIIEIIQSNVKRKADASAAKDNQTLLKEPIHKEEVGHV</sequence>
<evidence type="ECO:0000313" key="6">
    <source>
        <dbReference type="Proteomes" id="UP001648503"/>
    </source>
</evidence>
<evidence type="ECO:0000256" key="1">
    <source>
        <dbReference type="ARBA" id="ARBA00022722"/>
    </source>
</evidence>
<proteinExistence type="predicted"/>
<dbReference type="Proteomes" id="UP001648503">
    <property type="component" value="Unassembled WGS sequence"/>
</dbReference>
<dbReference type="InterPro" id="IPR051132">
    <property type="entry name" value="3-5_Exonuclease_domain"/>
</dbReference>
<feature type="region of interest" description="Disordered" evidence="3">
    <location>
        <begin position="1153"/>
        <end position="1179"/>
    </location>
</feature>
<feature type="region of interest" description="Disordered" evidence="3">
    <location>
        <begin position="437"/>
        <end position="525"/>
    </location>
</feature>
<feature type="compositionally biased region" description="Polar residues" evidence="3">
    <location>
        <begin position="216"/>
        <end position="229"/>
    </location>
</feature>
<evidence type="ECO:0000259" key="4">
    <source>
        <dbReference type="Pfam" id="PF01612"/>
    </source>
</evidence>
<evidence type="ECO:0000256" key="2">
    <source>
        <dbReference type="ARBA" id="ARBA00022801"/>
    </source>
</evidence>
<keyword evidence="6" id="KW-1185">Reference proteome</keyword>
<dbReference type="Gene3D" id="3.30.420.10">
    <property type="entry name" value="Ribonuclease H-like superfamily/Ribonuclease H"/>
    <property type="match status" value="1"/>
</dbReference>
<reference evidence="5 6" key="1">
    <citation type="submission" date="2021-02" db="EMBL/GenBank/DDBJ databases">
        <title>Variation within the Batrachochytrium salamandrivorans European outbreak.</title>
        <authorList>
            <person name="Kelly M."/>
            <person name="Pasmans F."/>
            <person name="Shea T.P."/>
            <person name="Munoz J.F."/>
            <person name="Carranza S."/>
            <person name="Cuomo C.A."/>
            <person name="Martel A."/>
        </authorList>
    </citation>
    <scope>NUCLEOTIDE SEQUENCE [LARGE SCALE GENOMIC DNA]</scope>
    <source>
        <strain evidence="5 6">AMFP18/2</strain>
    </source>
</reference>
<dbReference type="Pfam" id="PF01612">
    <property type="entry name" value="DNA_pol_A_exo1"/>
    <property type="match status" value="1"/>
</dbReference>
<name>A0ABQ8F109_9FUNG</name>
<dbReference type="EMBL" id="JAFCIX010000496">
    <property type="protein sequence ID" value="KAH6588663.1"/>
    <property type="molecule type" value="Genomic_DNA"/>
</dbReference>